<protein>
    <recommendedName>
        <fullName evidence="4">TLDc domain-containing protein</fullName>
    </recommendedName>
</protein>
<comment type="caution">
    <text evidence="2">The sequence shown here is derived from an EMBL/GenBank/DDBJ whole genome shotgun (WGS) entry which is preliminary data.</text>
</comment>
<evidence type="ECO:0008006" key="4">
    <source>
        <dbReference type="Google" id="ProtNLM"/>
    </source>
</evidence>
<dbReference type="Proteomes" id="UP000094569">
    <property type="component" value="Unassembled WGS sequence"/>
</dbReference>
<dbReference type="OrthoDB" id="4436136at2759"/>
<evidence type="ECO:0000313" key="3">
    <source>
        <dbReference type="Proteomes" id="UP000094569"/>
    </source>
</evidence>
<organism evidence="2 3">
    <name type="scientific">Aspergillus cristatus</name>
    <name type="common">Chinese Fuzhuan brick tea-fermentation fungus</name>
    <name type="synonym">Eurotium cristatum</name>
    <dbReference type="NCBI Taxonomy" id="573508"/>
    <lineage>
        <taxon>Eukaryota</taxon>
        <taxon>Fungi</taxon>
        <taxon>Dikarya</taxon>
        <taxon>Ascomycota</taxon>
        <taxon>Pezizomycotina</taxon>
        <taxon>Eurotiomycetes</taxon>
        <taxon>Eurotiomycetidae</taxon>
        <taxon>Eurotiales</taxon>
        <taxon>Aspergillaceae</taxon>
        <taxon>Aspergillus</taxon>
        <taxon>Aspergillus subgen. Aspergillus</taxon>
    </lineage>
</organism>
<name>A0A1E3BKT1_ASPCR</name>
<proteinExistence type="predicted"/>
<gene>
    <name evidence="2" type="ORF">SI65_02409</name>
</gene>
<sequence length="516" mass="59003">MGVSSSQPTLPEGFEFPPPPQNRHELRDRYGDKLLFRMSGFHSESRRRLNTVFDIFCTHSEPTKFWSESNLANFIQSTFPAESTPILLNAIPVLHQFLLRLGSFPYQNDPDRHLTLDVLKMAITLLLEYDSEQWTVHGEDQASFRVVAFQSMASWDPSATKPEEQRQRVKEDDAHLEQVLDSIQLSNFWSDPEYPKFVIKGPQLPPSYYPSSWSRDLHRLIPVNEFRSLLRLVLMTRLYQHGIDVQSFATCLPQLENVIDCMLAAFKEKSNNATAISWEIFNQIMERSMPHFLTGWARLLGPMYSTKILDNLSPSDSVSVTQALLREAFVPIFQQKASVPSAILDLPSWSQLTILMPFNPQIKTTSLCWPAASKQQLSLYDFYQAALTTQTQHHIILISGNNDQDSHLILGALLSKPPTGESGQIMINRIFQLKQIHRCFRPPTRISECPLQLHDNHASMTVLTKDRDAVNLTLNETSRSGQFSVQNASDLKIELKFNVDAIELLCVDRVEKPFRF</sequence>
<keyword evidence="3" id="KW-1185">Reference proteome</keyword>
<evidence type="ECO:0000313" key="2">
    <source>
        <dbReference type="EMBL" id="ODM21565.1"/>
    </source>
</evidence>
<dbReference type="AlphaFoldDB" id="A0A1E3BKT1"/>
<feature type="region of interest" description="Disordered" evidence="1">
    <location>
        <begin position="1"/>
        <end position="23"/>
    </location>
</feature>
<dbReference type="VEuPathDB" id="FungiDB:SI65_02409"/>
<dbReference type="EMBL" id="JXNT01000002">
    <property type="protein sequence ID" value="ODM21565.1"/>
    <property type="molecule type" value="Genomic_DNA"/>
</dbReference>
<accession>A0A1E3BKT1</accession>
<reference evidence="2 3" key="1">
    <citation type="journal article" date="2016" name="BMC Genomics">
        <title>Comparative genomic and transcriptomic analyses of the Fuzhuan brick tea-fermentation fungus Aspergillus cristatus.</title>
        <authorList>
            <person name="Ge Y."/>
            <person name="Wang Y."/>
            <person name="Liu Y."/>
            <person name="Tan Y."/>
            <person name="Ren X."/>
            <person name="Zhang X."/>
            <person name="Hyde K.D."/>
            <person name="Liu Y."/>
            <person name="Liu Z."/>
        </authorList>
    </citation>
    <scope>NUCLEOTIDE SEQUENCE [LARGE SCALE GENOMIC DNA]</scope>
    <source>
        <strain evidence="2 3">GZAAS20.1005</strain>
    </source>
</reference>
<evidence type="ECO:0000256" key="1">
    <source>
        <dbReference type="SAM" id="MobiDB-lite"/>
    </source>
</evidence>